<dbReference type="AlphaFoldDB" id="B3Y5Q4"/>
<dbReference type="EMBL" id="AB444285">
    <property type="protein sequence ID" value="BAG55411.1"/>
    <property type="molecule type" value="mRNA"/>
</dbReference>
<feature type="non-terminal residue" evidence="1">
    <location>
        <position position="150"/>
    </location>
</feature>
<protein>
    <submittedName>
        <fullName evidence="1">Uncharacterized protein</fullName>
    </submittedName>
</protein>
<sequence>QDEGGFQAAKQQYEEAFNKLHYNGSSLLYVATGIFTDSASGKTSALMNQAFNWLRNGIGTVFASEFLSKESILTHAELQELSSEQRAAVDVMVLKHSAAFVGLSLSTMSYLVQQLRIVSGHPQETNVLVGSPINEPLFGKTLTLLSQGKP</sequence>
<name>B3Y5Q4_9CHLO</name>
<evidence type="ECO:0000313" key="1">
    <source>
        <dbReference type="EMBL" id="BAG55411.1"/>
    </source>
</evidence>
<proteinExistence type="evidence at transcript level"/>
<organism evidence="1">
    <name type="scientific">Pseudochoricystis ellipsoidea</name>
    <name type="common">nom. nud.</name>
    <dbReference type="NCBI Taxonomy" id="546385"/>
    <lineage>
        <taxon>Eukaryota</taxon>
        <taxon>Viridiplantae</taxon>
        <taxon>Chlorophyta</taxon>
        <taxon>core chlorophytes</taxon>
        <taxon>Trebouxiophyceae</taxon>
    </lineage>
</organism>
<reference evidence="1" key="2">
    <citation type="submission" date="2008-07" db="EMBL/GenBank/DDBJ databases">
        <title>Nitrogen-starvation-inducible cDNA clones isolated by using cDNA subtraction in a novel microalga accumulating lipids and hydrocarbons.</title>
        <authorList>
            <person name="Satoh A."/>
        </authorList>
    </citation>
    <scope>NUCLEOTIDE SEQUENCE</scope>
    <source>
        <strain evidence="1">MBIC11204</strain>
    </source>
</reference>
<dbReference type="Gene3D" id="3.40.50.11350">
    <property type="match status" value="1"/>
</dbReference>
<feature type="non-terminal residue" evidence="1">
    <location>
        <position position="1"/>
    </location>
</feature>
<accession>B3Y5Q4</accession>
<reference evidence="1" key="1">
    <citation type="submission" date="2008-07" db="EMBL/GenBank/DDBJ databases">
        <title>Characterization of the lipid accumulation in a new microalgal species, Pseudochoricystis ellipsoidea (Trebouxiophyceae).</title>
        <authorList>
            <person name="Satoh A."/>
            <person name="Kato M."/>
            <person name="Yamato K.T."/>
            <person name="Ikegami Y."/>
            <person name="Sekiguchi H."/>
            <person name="Kurano N."/>
            <person name="Miyachi S."/>
        </authorList>
    </citation>
    <scope>NUCLEOTIDE SEQUENCE</scope>
    <source>
        <strain evidence="1">MBIC11204</strain>
    </source>
</reference>